<organism evidence="3 4">
    <name type="scientific">Thecamonas trahens ATCC 50062</name>
    <dbReference type="NCBI Taxonomy" id="461836"/>
    <lineage>
        <taxon>Eukaryota</taxon>
        <taxon>Apusozoa</taxon>
        <taxon>Apusomonadida</taxon>
        <taxon>Apusomonadidae</taxon>
        <taxon>Thecamonas</taxon>
    </lineage>
</organism>
<dbReference type="InterPro" id="IPR036770">
    <property type="entry name" value="Ankyrin_rpt-contain_sf"/>
</dbReference>
<name>A0A0L0DJX3_THETB</name>
<dbReference type="InterPro" id="IPR002110">
    <property type="entry name" value="Ankyrin_rpt"/>
</dbReference>
<dbReference type="GeneID" id="25567137"/>
<accession>A0A0L0DJX3</accession>
<dbReference type="Gene3D" id="1.25.40.20">
    <property type="entry name" value="Ankyrin repeat-containing domain"/>
    <property type="match status" value="2"/>
</dbReference>
<gene>
    <name evidence="3" type="ORF">AMSG_08444</name>
</gene>
<proteinExistence type="predicted"/>
<dbReference type="PANTHER" id="PTHR24198:SF165">
    <property type="entry name" value="ANKYRIN REPEAT-CONTAINING PROTEIN-RELATED"/>
    <property type="match status" value="1"/>
</dbReference>
<dbReference type="OrthoDB" id="4772757at2759"/>
<dbReference type="AlphaFoldDB" id="A0A0L0DJX3"/>
<sequence>MEGAKLDELPTELLQRMAYLFGLYARDVAALKATCRALRAKLGSNGHALVLHRALLPMAQSLAAGWIDAAEMRLARMDDVELAKEVDKVLPALLRLPAAVDGGRIGRMWPRVFAAACARHGDSDDAFGFDVTPLPRLYVSKGKGARALSLLEMASWHGHADAVSDLLSEGVQPPIAYRVRGRERYFVYACMGGHVRVVQRVVEDGRGVADATRHNTGLTAAARSGHLAVVELLVDGGWADLGHSDCEAFRLATEAGQSHVVAWMLGRAEVDPGARYSYALGMAASGGHADVVELLLADGRSNPGDDDSYCLVKAVLNGHAGVVRSLLREAARS</sequence>
<dbReference type="Proteomes" id="UP000054408">
    <property type="component" value="Unassembled WGS sequence"/>
</dbReference>
<evidence type="ECO:0000313" key="4">
    <source>
        <dbReference type="Proteomes" id="UP000054408"/>
    </source>
</evidence>
<dbReference type="Pfam" id="PF12796">
    <property type="entry name" value="Ank_2"/>
    <property type="match status" value="2"/>
</dbReference>
<keyword evidence="4" id="KW-1185">Reference proteome</keyword>
<dbReference type="SMART" id="SM00248">
    <property type="entry name" value="ANK"/>
    <property type="match status" value="4"/>
</dbReference>
<evidence type="ECO:0000256" key="2">
    <source>
        <dbReference type="ARBA" id="ARBA00023043"/>
    </source>
</evidence>
<dbReference type="SUPFAM" id="SSF48403">
    <property type="entry name" value="Ankyrin repeat"/>
    <property type="match status" value="1"/>
</dbReference>
<reference evidence="3 4" key="1">
    <citation type="submission" date="2010-05" db="EMBL/GenBank/DDBJ databases">
        <title>The Genome Sequence of Thecamonas trahens ATCC 50062.</title>
        <authorList>
            <consortium name="The Broad Institute Genome Sequencing Platform"/>
            <person name="Russ C."/>
            <person name="Cuomo C."/>
            <person name="Shea T."/>
            <person name="Young S.K."/>
            <person name="Zeng Q."/>
            <person name="Koehrsen M."/>
            <person name="Haas B."/>
            <person name="Borodovsky M."/>
            <person name="Guigo R."/>
            <person name="Alvarado L."/>
            <person name="Berlin A."/>
            <person name="Bochicchio J."/>
            <person name="Borenstein D."/>
            <person name="Chapman S."/>
            <person name="Chen Z."/>
            <person name="Freedman E."/>
            <person name="Gellesch M."/>
            <person name="Goldberg J."/>
            <person name="Griggs A."/>
            <person name="Gujja S."/>
            <person name="Heilman E."/>
            <person name="Heiman D."/>
            <person name="Hepburn T."/>
            <person name="Howarth C."/>
            <person name="Jen D."/>
            <person name="Larson L."/>
            <person name="Mehta T."/>
            <person name="Park D."/>
            <person name="Pearson M."/>
            <person name="Roberts A."/>
            <person name="Saif S."/>
            <person name="Shenoy N."/>
            <person name="Sisk P."/>
            <person name="Stolte C."/>
            <person name="Sykes S."/>
            <person name="Thomson T."/>
            <person name="Walk T."/>
            <person name="White J."/>
            <person name="Yandava C."/>
            <person name="Burger G."/>
            <person name="Gray M.W."/>
            <person name="Holland P.W.H."/>
            <person name="King N."/>
            <person name="Lang F.B.F."/>
            <person name="Roger A.J."/>
            <person name="Ruiz-Trillo I."/>
            <person name="Lander E."/>
            <person name="Nusbaum C."/>
        </authorList>
    </citation>
    <scope>NUCLEOTIDE SEQUENCE [LARGE SCALE GENOMIC DNA]</scope>
    <source>
        <strain evidence="3 4">ATCC 50062</strain>
    </source>
</reference>
<keyword evidence="1" id="KW-0677">Repeat</keyword>
<dbReference type="EMBL" id="GL349474">
    <property type="protein sequence ID" value="KNC52582.1"/>
    <property type="molecule type" value="Genomic_DNA"/>
</dbReference>
<evidence type="ECO:0000313" key="3">
    <source>
        <dbReference type="EMBL" id="KNC52582.1"/>
    </source>
</evidence>
<evidence type="ECO:0000256" key="1">
    <source>
        <dbReference type="ARBA" id="ARBA00022737"/>
    </source>
</evidence>
<dbReference type="STRING" id="461836.A0A0L0DJX3"/>
<dbReference type="RefSeq" id="XP_013755142.1">
    <property type="nucleotide sequence ID" value="XM_013899688.1"/>
</dbReference>
<dbReference type="PANTHER" id="PTHR24198">
    <property type="entry name" value="ANKYRIN REPEAT AND PROTEIN KINASE DOMAIN-CONTAINING PROTEIN"/>
    <property type="match status" value="1"/>
</dbReference>
<keyword evidence="2" id="KW-0040">ANK repeat</keyword>
<protein>
    <submittedName>
        <fullName evidence="3">Uncharacterized protein</fullName>
    </submittedName>
</protein>